<comment type="caution">
    <text evidence="2">The sequence shown here is derived from an EMBL/GenBank/DDBJ whole genome shotgun (WGS) entry which is preliminary data.</text>
</comment>
<dbReference type="Proteomes" id="UP001212152">
    <property type="component" value="Unassembled WGS sequence"/>
</dbReference>
<organism evidence="2 3">
    <name type="scientific">Geranomyces variabilis</name>
    <dbReference type="NCBI Taxonomy" id="109894"/>
    <lineage>
        <taxon>Eukaryota</taxon>
        <taxon>Fungi</taxon>
        <taxon>Fungi incertae sedis</taxon>
        <taxon>Chytridiomycota</taxon>
        <taxon>Chytridiomycota incertae sedis</taxon>
        <taxon>Chytridiomycetes</taxon>
        <taxon>Spizellomycetales</taxon>
        <taxon>Powellomycetaceae</taxon>
        <taxon>Geranomyces</taxon>
    </lineage>
</organism>
<feature type="region of interest" description="Disordered" evidence="1">
    <location>
        <begin position="261"/>
        <end position="281"/>
    </location>
</feature>
<feature type="region of interest" description="Disordered" evidence="1">
    <location>
        <begin position="1"/>
        <end position="54"/>
    </location>
</feature>
<gene>
    <name evidence="2" type="ORF">HDU87_002862</name>
</gene>
<evidence type="ECO:0000313" key="3">
    <source>
        <dbReference type="Proteomes" id="UP001212152"/>
    </source>
</evidence>
<feature type="compositionally biased region" description="Basic and acidic residues" evidence="1">
    <location>
        <begin position="578"/>
        <end position="590"/>
    </location>
</feature>
<feature type="compositionally biased region" description="Polar residues" evidence="1">
    <location>
        <begin position="341"/>
        <end position="356"/>
    </location>
</feature>
<evidence type="ECO:0000256" key="1">
    <source>
        <dbReference type="SAM" id="MobiDB-lite"/>
    </source>
</evidence>
<feature type="compositionally biased region" description="Low complexity" evidence="1">
    <location>
        <begin position="375"/>
        <end position="395"/>
    </location>
</feature>
<feature type="region of interest" description="Disordered" evidence="1">
    <location>
        <begin position="375"/>
        <end position="409"/>
    </location>
</feature>
<dbReference type="EMBL" id="JADGJQ010000020">
    <property type="protein sequence ID" value="KAJ3179656.1"/>
    <property type="molecule type" value="Genomic_DNA"/>
</dbReference>
<evidence type="ECO:0000313" key="2">
    <source>
        <dbReference type="EMBL" id="KAJ3179656.1"/>
    </source>
</evidence>
<reference evidence="2" key="1">
    <citation type="submission" date="2020-05" db="EMBL/GenBank/DDBJ databases">
        <title>Phylogenomic resolution of chytrid fungi.</title>
        <authorList>
            <person name="Stajich J.E."/>
            <person name="Amses K."/>
            <person name="Simmons R."/>
            <person name="Seto K."/>
            <person name="Myers J."/>
            <person name="Bonds A."/>
            <person name="Quandt C.A."/>
            <person name="Barry K."/>
            <person name="Liu P."/>
            <person name="Grigoriev I."/>
            <person name="Longcore J.E."/>
            <person name="James T.Y."/>
        </authorList>
    </citation>
    <scope>NUCLEOTIDE SEQUENCE</scope>
    <source>
        <strain evidence="2">JEL0379</strain>
    </source>
</reference>
<accession>A0AAD5XRY3</accession>
<feature type="compositionally biased region" description="Polar residues" evidence="1">
    <location>
        <begin position="264"/>
        <end position="281"/>
    </location>
</feature>
<feature type="compositionally biased region" description="Low complexity" evidence="1">
    <location>
        <begin position="32"/>
        <end position="45"/>
    </location>
</feature>
<keyword evidence="3" id="KW-1185">Reference proteome</keyword>
<feature type="region of interest" description="Disordered" evidence="1">
    <location>
        <begin position="482"/>
        <end position="599"/>
    </location>
</feature>
<protein>
    <submittedName>
        <fullName evidence="2">Uncharacterized protein</fullName>
    </submittedName>
</protein>
<dbReference type="AlphaFoldDB" id="A0AAD5XRY3"/>
<feature type="compositionally biased region" description="Basic residues" evidence="1">
    <location>
        <begin position="508"/>
        <end position="526"/>
    </location>
</feature>
<feature type="region of interest" description="Disordered" evidence="1">
    <location>
        <begin position="341"/>
        <end position="363"/>
    </location>
</feature>
<feature type="compositionally biased region" description="Low complexity" evidence="1">
    <location>
        <begin position="527"/>
        <end position="573"/>
    </location>
</feature>
<name>A0AAD5XRY3_9FUNG</name>
<proteinExistence type="predicted"/>
<sequence length="599" mass="63063">MRRKSSTKTEEPKAPVAAASGIVARPPPSPAPSTKSRSTPSSPAPNDCPTHPPAHDMHDLNNVVVYEARNPHWQSRFSNACAQQPPAHGYYYPADAVFYDPAFIAGCFGLPAAGSFVREEHCLYPPQCWDMALPAAYASVAASANCCYEQCYSPPPDQFPDEYQHSPVEYVPLRNDPLWSPEVGGDFGEPESFMTLERLPPRYDPFFDSAGPPSARLSPEEVDGSITYTPDIADDGTLLPSQELLEALFVPLAAGPQEGFGDSTAGSMVATSPTEAQDDASQQCTIAYASPAPTSTLPAISTPGVAAAQLGSDADADGSEDSSPSATLTPATLEHALASDPPTTANQLWQSHQASPPSIDGRRVSFRLPKSGYLSDSSLCSPDSMSADSDSDASIPPMPPPPPAPLPAAECASSPACVDKVVATVNSVLTVDRRVATSDILGRAVSELATILNGYGLDLMQIDKDILSCVDTKLAARAAAAAEYDGPSTDDSRAHSSGSEYGPSSRRSSARLKARSTKRVTRKKIKTAATTSATPPRRPPRLSSASFSTSTLSRSPSSTSSPTIIPSPTLSRPANANKHIDPPHTAKDPRPPGNIFPVL</sequence>
<feature type="compositionally biased region" description="Pro residues" evidence="1">
    <location>
        <begin position="396"/>
        <end position="406"/>
    </location>
</feature>